<evidence type="ECO:0000313" key="1">
    <source>
        <dbReference type="EMBL" id="MTW21389.1"/>
    </source>
</evidence>
<dbReference type="Pfam" id="PF12686">
    <property type="entry name" value="DUF3800"/>
    <property type="match status" value="1"/>
</dbReference>
<dbReference type="RefSeq" id="WP_155449977.1">
    <property type="nucleotide sequence ID" value="NZ_WNKT01000018.1"/>
</dbReference>
<dbReference type="Proteomes" id="UP000434044">
    <property type="component" value="Unassembled WGS sequence"/>
</dbReference>
<dbReference type="OrthoDB" id="3199623at2"/>
<organism evidence="1 2">
    <name type="scientific">Allochromatium palmeri</name>
    <dbReference type="NCBI Taxonomy" id="231048"/>
    <lineage>
        <taxon>Bacteria</taxon>
        <taxon>Pseudomonadati</taxon>
        <taxon>Pseudomonadota</taxon>
        <taxon>Gammaproteobacteria</taxon>
        <taxon>Chromatiales</taxon>
        <taxon>Chromatiaceae</taxon>
        <taxon>Allochromatium</taxon>
    </lineage>
</organism>
<dbReference type="EMBL" id="WNKT01000018">
    <property type="protein sequence ID" value="MTW21389.1"/>
    <property type="molecule type" value="Genomic_DNA"/>
</dbReference>
<dbReference type="AlphaFoldDB" id="A0A6N8EES2"/>
<sequence>MSIDESSSSALPVQYFVDESGDGVLFDGKGRVLYEAGSAPRHFILGMVRIEQPEQVAQALTELRIALLADPYFKDVPSFQPEAGKTALHFHAKDDLPEVRREVLRLLLTLDFKFFAVVKSMKAVLDYVRRRNLMDSRYRYQPNELYDLTVRMLFKHRLHQHQAYRIVFARRGKRDRTDALREQLRLTRERFLRELSRATEETALEVIPAYPHESPGLQVADYCLWALQRLFEKEEDRYVQMLWPKVSLIHDVDDTCQNRYGCYYNKRKPLTLADIKNRQV</sequence>
<comment type="caution">
    <text evidence="1">The sequence shown here is derived from an EMBL/GenBank/DDBJ whole genome shotgun (WGS) entry which is preliminary data.</text>
</comment>
<protein>
    <submittedName>
        <fullName evidence="1">DUF3800 domain-containing protein</fullName>
    </submittedName>
</protein>
<gene>
    <name evidence="1" type="ORF">GJ668_09820</name>
</gene>
<accession>A0A6N8EES2</accession>
<name>A0A6N8EES2_9GAMM</name>
<reference evidence="1 2" key="1">
    <citation type="submission" date="2019-11" db="EMBL/GenBank/DDBJ databases">
        <title>Whole-genome sequence of the anaerobic purple sulfur bacterium Allochromatium palmeri DSM 15591.</title>
        <authorList>
            <person name="Kyndt J.A."/>
            <person name="Meyer T.E."/>
        </authorList>
    </citation>
    <scope>NUCLEOTIDE SEQUENCE [LARGE SCALE GENOMIC DNA]</scope>
    <source>
        <strain evidence="1 2">DSM 15591</strain>
    </source>
</reference>
<dbReference type="InterPro" id="IPR024524">
    <property type="entry name" value="DUF3800"/>
</dbReference>
<keyword evidence="2" id="KW-1185">Reference proteome</keyword>
<evidence type="ECO:0000313" key="2">
    <source>
        <dbReference type="Proteomes" id="UP000434044"/>
    </source>
</evidence>
<proteinExistence type="predicted"/>